<comment type="caution">
    <text evidence="1">The sequence shown here is derived from an EMBL/GenBank/DDBJ whole genome shotgun (WGS) entry which is preliminary data.</text>
</comment>
<sequence>IDLGPTLAVARGHMEWSDRAVESTGVTHTAVVWWGLSYRSRQHELPFMLKAA</sequence>
<evidence type="ECO:0000313" key="2">
    <source>
        <dbReference type="Proteomes" id="UP001219934"/>
    </source>
</evidence>
<feature type="non-terminal residue" evidence="1">
    <location>
        <position position="1"/>
    </location>
</feature>
<gene>
    <name evidence="1" type="ORF">JOQ06_009231</name>
</gene>
<accession>A0AAD6BP20</accession>
<dbReference type="AlphaFoldDB" id="A0AAD6BP20"/>
<feature type="non-terminal residue" evidence="1">
    <location>
        <position position="52"/>
    </location>
</feature>
<name>A0AAD6BP20_9TELE</name>
<reference evidence="1" key="1">
    <citation type="submission" date="2022-11" db="EMBL/GenBank/DDBJ databases">
        <title>Chromosome-level genome of Pogonophryne albipinna.</title>
        <authorList>
            <person name="Jo E."/>
        </authorList>
    </citation>
    <scope>NUCLEOTIDE SEQUENCE</scope>
    <source>
        <strain evidence="1">SGF0006</strain>
        <tissue evidence="1">Muscle</tissue>
    </source>
</reference>
<evidence type="ECO:0000313" key="1">
    <source>
        <dbReference type="EMBL" id="KAJ4947193.1"/>
    </source>
</evidence>
<dbReference type="Proteomes" id="UP001219934">
    <property type="component" value="Unassembled WGS sequence"/>
</dbReference>
<keyword evidence="2" id="KW-1185">Reference proteome</keyword>
<dbReference type="EMBL" id="JAPTMU010000002">
    <property type="protein sequence ID" value="KAJ4947193.1"/>
    <property type="molecule type" value="Genomic_DNA"/>
</dbReference>
<organism evidence="1 2">
    <name type="scientific">Pogonophryne albipinna</name>
    <dbReference type="NCBI Taxonomy" id="1090488"/>
    <lineage>
        <taxon>Eukaryota</taxon>
        <taxon>Metazoa</taxon>
        <taxon>Chordata</taxon>
        <taxon>Craniata</taxon>
        <taxon>Vertebrata</taxon>
        <taxon>Euteleostomi</taxon>
        <taxon>Actinopterygii</taxon>
        <taxon>Neopterygii</taxon>
        <taxon>Teleostei</taxon>
        <taxon>Neoteleostei</taxon>
        <taxon>Acanthomorphata</taxon>
        <taxon>Eupercaria</taxon>
        <taxon>Perciformes</taxon>
        <taxon>Notothenioidei</taxon>
        <taxon>Pogonophryne</taxon>
    </lineage>
</organism>
<protein>
    <submittedName>
        <fullName evidence="1">Uncharacterized protein</fullName>
    </submittedName>
</protein>
<proteinExistence type="predicted"/>